<keyword evidence="3 7" id="KW-0799">Topoisomerase</keyword>
<dbReference type="AlphaFoldDB" id="B2IEG9"/>
<reference evidence="11 12" key="2">
    <citation type="journal article" date="2010" name="J. Bacteriol.">
        <title>Complete genome sequence of Beijerinckia indica subsp. indica.</title>
        <authorList>
            <person name="Tamas I."/>
            <person name="Dedysh S.N."/>
            <person name="Liesack W."/>
            <person name="Stott M.B."/>
            <person name="Alam M."/>
            <person name="Murrell J.C."/>
            <person name="Dunfield P.F."/>
        </authorList>
    </citation>
    <scope>NUCLEOTIDE SEQUENCE [LARGE SCALE GENOMIC DNA]</scope>
    <source>
        <strain evidence="12">ATCC 9039 / DSM 1715 / NCIMB 8712</strain>
    </source>
</reference>
<dbReference type="eggNOG" id="COG0188">
    <property type="taxonomic scope" value="Bacteria"/>
</dbReference>
<dbReference type="PROSITE" id="PS52040">
    <property type="entry name" value="TOPO_IIA"/>
    <property type="match status" value="1"/>
</dbReference>
<dbReference type="STRING" id="395963.Bind_1944"/>
<dbReference type="Gene3D" id="1.10.268.10">
    <property type="entry name" value="Topoisomerase, domain 3"/>
    <property type="match status" value="1"/>
</dbReference>
<evidence type="ECO:0000256" key="5">
    <source>
        <dbReference type="ARBA" id="ARBA00023136"/>
    </source>
</evidence>
<dbReference type="InterPro" id="IPR002205">
    <property type="entry name" value="Topo_IIA_dom_A"/>
</dbReference>
<dbReference type="Gene3D" id="2.120.10.90">
    <property type="entry name" value="DNA gyrase/topoisomerase IV, subunit A, C-terminal"/>
    <property type="match status" value="1"/>
</dbReference>
<dbReference type="InterPro" id="IPR013758">
    <property type="entry name" value="Topo_IIA_A/C_ab"/>
</dbReference>
<dbReference type="RefSeq" id="WP_012384924.1">
    <property type="nucleotide sequence ID" value="NC_010581.1"/>
</dbReference>
<evidence type="ECO:0000313" key="12">
    <source>
        <dbReference type="Proteomes" id="UP000001695"/>
    </source>
</evidence>
<dbReference type="OrthoDB" id="9806486at2"/>
<dbReference type="CDD" id="cd00187">
    <property type="entry name" value="TOP4c"/>
    <property type="match status" value="1"/>
</dbReference>
<evidence type="ECO:0000313" key="11">
    <source>
        <dbReference type="EMBL" id="ACB95567.1"/>
    </source>
</evidence>
<dbReference type="GO" id="GO:0019897">
    <property type="term" value="C:extrinsic component of plasma membrane"/>
    <property type="evidence" value="ECO:0007669"/>
    <property type="project" value="UniProtKB-UniRule"/>
</dbReference>
<dbReference type="GO" id="GO:0005694">
    <property type="term" value="C:chromosome"/>
    <property type="evidence" value="ECO:0007669"/>
    <property type="project" value="InterPro"/>
</dbReference>
<dbReference type="Pfam" id="PF03989">
    <property type="entry name" value="DNA_gyraseA_C"/>
    <property type="match status" value="2"/>
</dbReference>
<feature type="coiled-coil region" evidence="9">
    <location>
        <begin position="437"/>
        <end position="471"/>
    </location>
</feature>
<evidence type="ECO:0000256" key="4">
    <source>
        <dbReference type="ARBA" id="ARBA00023125"/>
    </source>
</evidence>
<feature type="site" description="Interaction with DNA" evidence="7">
    <location>
        <position position="89"/>
    </location>
</feature>
<comment type="similarity">
    <text evidence="7">Belongs to the type II topoisomerase GyrA/ParC subunit family. ParC type 1 subfamily.</text>
</comment>
<dbReference type="NCBIfam" id="TIGR01062">
    <property type="entry name" value="parC_Gneg"/>
    <property type="match status" value="1"/>
</dbReference>
<evidence type="ECO:0000256" key="6">
    <source>
        <dbReference type="ARBA" id="ARBA00023235"/>
    </source>
</evidence>
<dbReference type="GO" id="GO:0007059">
    <property type="term" value="P:chromosome segregation"/>
    <property type="evidence" value="ECO:0007669"/>
    <property type="project" value="UniProtKB-UniRule"/>
</dbReference>
<dbReference type="Pfam" id="PF00521">
    <property type="entry name" value="DNA_topoisoIV"/>
    <property type="match status" value="1"/>
</dbReference>
<feature type="site" description="Transition state stabilizer" evidence="7">
    <location>
        <position position="130"/>
    </location>
</feature>
<dbReference type="SUPFAM" id="SSF101904">
    <property type="entry name" value="GyrA/ParC C-terminal domain-like"/>
    <property type="match status" value="1"/>
</dbReference>
<comment type="subunit">
    <text evidence="7">Heterotetramer composed of ParC and ParE.</text>
</comment>
<dbReference type="GO" id="GO:0005737">
    <property type="term" value="C:cytoplasm"/>
    <property type="evidence" value="ECO:0007669"/>
    <property type="project" value="TreeGrafter"/>
</dbReference>
<keyword evidence="5 7" id="KW-0472">Membrane</keyword>
<keyword evidence="12" id="KW-1185">Reference proteome</keyword>
<dbReference type="InterPro" id="IPR050220">
    <property type="entry name" value="Type_II_DNA_Topoisomerases"/>
</dbReference>
<dbReference type="KEGG" id="bid:Bind_1944"/>
<organism evidence="11 12">
    <name type="scientific">Beijerinckia indica subsp. indica (strain ATCC 9039 / DSM 1715 / NCIMB 8712)</name>
    <dbReference type="NCBI Taxonomy" id="395963"/>
    <lineage>
        <taxon>Bacteria</taxon>
        <taxon>Pseudomonadati</taxon>
        <taxon>Pseudomonadota</taxon>
        <taxon>Alphaproteobacteria</taxon>
        <taxon>Hyphomicrobiales</taxon>
        <taxon>Beijerinckiaceae</taxon>
        <taxon>Beijerinckia</taxon>
    </lineage>
</organism>
<dbReference type="GO" id="GO:0003918">
    <property type="term" value="F:DNA topoisomerase type II (double strand cut, ATP-hydrolyzing) activity"/>
    <property type="evidence" value="ECO:0007669"/>
    <property type="project" value="UniProtKB-UniRule"/>
</dbReference>
<dbReference type="HAMAP" id="MF_00936">
    <property type="entry name" value="ParC_type1"/>
    <property type="match status" value="1"/>
</dbReference>
<comment type="subcellular location">
    <subcellularLocation>
        <location evidence="7">Cell membrane</location>
        <topology evidence="7">Peripheral membrane protein</topology>
    </subcellularLocation>
</comment>
<reference evidence="12" key="1">
    <citation type="submission" date="2008-03" db="EMBL/GenBank/DDBJ databases">
        <title>Complete sequence of chromosome of Beijerinckia indica subsp. indica ATCC 9039.</title>
        <authorList>
            <consortium name="US DOE Joint Genome Institute"/>
            <person name="Copeland A."/>
            <person name="Lucas S."/>
            <person name="Lapidus A."/>
            <person name="Glavina del Rio T."/>
            <person name="Dalin E."/>
            <person name="Tice H."/>
            <person name="Bruce D."/>
            <person name="Goodwin L."/>
            <person name="Pitluck S."/>
            <person name="LaButti K."/>
            <person name="Schmutz J."/>
            <person name="Larimer F."/>
            <person name="Land M."/>
            <person name="Hauser L."/>
            <person name="Kyrpides N."/>
            <person name="Mikhailova N."/>
            <person name="Dunfield P.F."/>
            <person name="Dedysh S.N."/>
            <person name="Liesack W."/>
            <person name="Saw J.H."/>
            <person name="Alam M."/>
            <person name="Chen Y."/>
            <person name="Murrell J.C."/>
            <person name="Richardson P."/>
        </authorList>
    </citation>
    <scope>NUCLEOTIDE SEQUENCE [LARGE SCALE GENOMIC DNA]</scope>
    <source>
        <strain evidence="12">ATCC 9039 / DSM 1715 / NCIMB 8712</strain>
    </source>
</reference>
<dbReference type="GO" id="GO:0003677">
    <property type="term" value="F:DNA binding"/>
    <property type="evidence" value="ECO:0007669"/>
    <property type="project" value="UniProtKB-UniRule"/>
</dbReference>
<accession>B2IEG9</accession>
<keyword evidence="4 7" id="KW-0238">DNA-binding</keyword>
<keyword evidence="2 7" id="KW-1003">Cell membrane</keyword>
<dbReference type="GO" id="GO:0005524">
    <property type="term" value="F:ATP binding"/>
    <property type="evidence" value="ECO:0007669"/>
    <property type="project" value="InterPro"/>
</dbReference>
<dbReference type="Proteomes" id="UP000001695">
    <property type="component" value="Chromosome"/>
</dbReference>
<comment type="catalytic activity">
    <reaction evidence="1 7 8">
        <text>ATP-dependent breakage, passage and rejoining of double-stranded DNA.</text>
        <dbReference type="EC" id="5.6.2.2"/>
    </reaction>
</comment>
<evidence type="ECO:0000256" key="8">
    <source>
        <dbReference type="PROSITE-ProRule" id="PRU01384"/>
    </source>
</evidence>
<dbReference type="InterPro" id="IPR035516">
    <property type="entry name" value="Gyrase/topoIV_suA_C"/>
</dbReference>
<feature type="domain" description="Topo IIA-type catalytic" evidence="10">
    <location>
        <begin position="43"/>
        <end position="510"/>
    </location>
</feature>
<keyword evidence="9" id="KW-0175">Coiled coil</keyword>
<dbReference type="PANTHER" id="PTHR43493">
    <property type="entry name" value="DNA GYRASE/TOPOISOMERASE SUBUNIT A"/>
    <property type="match status" value="1"/>
</dbReference>
<dbReference type="GO" id="GO:0009330">
    <property type="term" value="C:DNA topoisomerase type II (double strand cut, ATP-hydrolyzing) complex"/>
    <property type="evidence" value="ECO:0007669"/>
    <property type="project" value="TreeGrafter"/>
</dbReference>
<evidence type="ECO:0000256" key="2">
    <source>
        <dbReference type="ARBA" id="ARBA00022475"/>
    </source>
</evidence>
<dbReference type="EMBL" id="CP001016">
    <property type="protein sequence ID" value="ACB95567.1"/>
    <property type="molecule type" value="Genomic_DNA"/>
</dbReference>
<dbReference type="SMART" id="SM00434">
    <property type="entry name" value="TOP4c"/>
    <property type="match status" value="1"/>
</dbReference>
<dbReference type="InterPro" id="IPR006691">
    <property type="entry name" value="GyrA/parC_rep"/>
</dbReference>
<dbReference type="NCBIfam" id="NF004044">
    <property type="entry name" value="PRK05561.1"/>
    <property type="match status" value="1"/>
</dbReference>
<feature type="site" description="Interaction with DNA" evidence="7">
    <location>
        <position position="51"/>
    </location>
</feature>
<feature type="site" description="Interaction with DNA" evidence="7">
    <location>
        <position position="87"/>
    </location>
</feature>
<proteinExistence type="inferred from homology"/>
<sequence>MAKTPAAPIAPPPTGGTDLVNLREALEERYLAYALSTITGRALPDARDGLKPVHRRILYGMQILRLDPGTAFKKCAKIVGDVMGSFHPHGDQAIYDALVRLAQDFSSRYPLVDGQGNFGNIDGDSAAAYRYTEARMTEIARLLLEGIDEDAIDFRENYSGDQKEPIVLPAALPNLLANGAQGIAVGMATSIPPHNLSELCDAALYLISHRDATSDQLLTFVRGPDFPTGGILVDSPESIAETYRTGRGAFRLRARWEREEGTRGTYVIVVTEIPYMVQKSRLIEKLAELLNDKKLPLVGDIRDESAEDVRIVIEPKSRAVEPELLMESLFKLTELETRFPVNMNVLVDGVVPRVVSLDEALRQWLDHRREVLLRRSRHRLAEIERRLEVLAGMLIVFLNLDEVIRIIREEDEPKEVLKATFTLSDIQANYILDTRLRSLRRLEEMELRREYENLEKEKSEIEGLLASESKQWKEISSQIRDLKKRYGEATPLGRRRTTFGNVPDVGAVDVATALIEREPVTIVVSEKGWIRALKGHVADLSTLTFKGDDQLAFQFFAETTSKILLFASDGKVFTLEASKLPGGRGHGEPLRLMVDLGEGEEVTSIIPYETGAKLLLTASDGRGFIVGQDDLIGTTRKGKQVLNCDAPAKLSHIVPAAGDHLAIIGENRKLLIFPLVQIAEMTRGKGVRLQKYKDGGVSDAKVIFIDAGLSWQDAAGRSFHLAKADLADWIGQRGEAGRLPPRGFPKNNRFTG</sequence>
<evidence type="ECO:0000259" key="10">
    <source>
        <dbReference type="PROSITE" id="PS52040"/>
    </source>
</evidence>
<feature type="active site" description="O-(5'-phospho-DNA)-tyrosine intermediate" evidence="7 8">
    <location>
        <position position="131"/>
    </location>
</feature>
<evidence type="ECO:0000256" key="1">
    <source>
        <dbReference type="ARBA" id="ARBA00000185"/>
    </source>
</evidence>
<dbReference type="Gene3D" id="3.90.199.10">
    <property type="entry name" value="Topoisomerase II, domain 5"/>
    <property type="match status" value="1"/>
</dbReference>
<evidence type="ECO:0000256" key="9">
    <source>
        <dbReference type="SAM" id="Coils"/>
    </source>
</evidence>
<dbReference type="PANTHER" id="PTHR43493:SF1">
    <property type="entry name" value="DNA TOPOISOMERASE 4 SUBUNIT A"/>
    <property type="match status" value="1"/>
</dbReference>
<dbReference type="HOGENOM" id="CLU_002977_4_1_5"/>
<dbReference type="SUPFAM" id="SSF56719">
    <property type="entry name" value="Type II DNA topoisomerase"/>
    <property type="match status" value="1"/>
</dbReference>
<evidence type="ECO:0000256" key="7">
    <source>
        <dbReference type="HAMAP-Rule" id="MF_00936"/>
    </source>
</evidence>
<dbReference type="InterPro" id="IPR013760">
    <property type="entry name" value="Topo_IIA-like_dom_sf"/>
</dbReference>
<dbReference type="InterPro" id="IPR013757">
    <property type="entry name" value="Topo_IIA_A_a_sf"/>
</dbReference>
<evidence type="ECO:0000256" key="3">
    <source>
        <dbReference type="ARBA" id="ARBA00023029"/>
    </source>
</evidence>
<comment type="function">
    <text evidence="7">Topoisomerase IV is essential for chromosome segregation. It relaxes supercoiled DNA. Performs the decatenation events required during the replication of a circular DNA molecule.</text>
</comment>
<dbReference type="GO" id="GO:0006265">
    <property type="term" value="P:DNA topological change"/>
    <property type="evidence" value="ECO:0007669"/>
    <property type="project" value="UniProtKB-UniRule"/>
</dbReference>
<dbReference type="Gene3D" id="3.30.1360.40">
    <property type="match status" value="1"/>
</dbReference>
<dbReference type="EC" id="5.6.2.2" evidence="7"/>
<dbReference type="InterPro" id="IPR005742">
    <property type="entry name" value="TopoIV_A_Gneg"/>
</dbReference>
<gene>
    <name evidence="7" type="primary">parC</name>
    <name evidence="11" type="ordered locus">Bind_1944</name>
</gene>
<protein>
    <recommendedName>
        <fullName evidence="7">DNA topoisomerase 4 subunit A</fullName>
        <ecNumber evidence="7">5.6.2.2</ecNumber>
    </recommendedName>
    <alternativeName>
        <fullName evidence="7">Topoisomerase IV subunit A</fullName>
    </alternativeName>
</protein>
<name>B2IEG9_BEII9</name>
<keyword evidence="6 7" id="KW-0413">Isomerase</keyword>